<reference evidence="2" key="2">
    <citation type="journal article" date="2014" name="ISME J.">
        <title>Microbial stratification in low pH oxic and suboxic macroscopic growths along an acid mine drainage.</title>
        <authorList>
            <person name="Mendez-Garcia C."/>
            <person name="Mesa V."/>
            <person name="Sprenger R.R."/>
            <person name="Richter M."/>
            <person name="Diez M.S."/>
            <person name="Solano J."/>
            <person name="Bargiela R."/>
            <person name="Golyshina O.V."/>
            <person name="Manteca A."/>
            <person name="Ramos J.L."/>
            <person name="Gallego J.R."/>
            <person name="Llorente I."/>
            <person name="Martins Dos Santos V.A."/>
            <person name="Jensen O.N."/>
            <person name="Pelaez A.I."/>
            <person name="Sanchez J."/>
            <person name="Ferrer M."/>
        </authorList>
    </citation>
    <scope>NUCLEOTIDE SEQUENCE</scope>
</reference>
<dbReference type="Pfam" id="PF00731">
    <property type="entry name" value="AIRC"/>
    <property type="match status" value="1"/>
</dbReference>
<comment type="caution">
    <text evidence="2">The sequence shown here is derived from an EMBL/GenBank/DDBJ whole genome shotgun (WGS) entry which is preliminary data.</text>
</comment>
<dbReference type="GO" id="GO:0006189">
    <property type="term" value="P:'de novo' IMP biosynthetic process"/>
    <property type="evidence" value="ECO:0007669"/>
    <property type="project" value="InterPro"/>
</dbReference>
<evidence type="ECO:0000259" key="1">
    <source>
        <dbReference type="Pfam" id="PF00731"/>
    </source>
</evidence>
<dbReference type="SUPFAM" id="SSF52255">
    <property type="entry name" value="N5-CAIR mutase (phosphoribosylaminoimidazole carboxylase, PurE)"/>
    <property type="match status" value="1"/>
</dbReference>
<name>T1B7U1_9ZZZZ</name>
<protein>
    <submittedName>
        <fullName evidence="2">1-(5-Phosphoribosyl)-5-amino-4-imidazole-carboxylate (AIR) carboxylase domain protein</fullName>
    </submittedName>
</protein>
<evidence type="ECO:0000313" key="2">
    <source>
        <dbReference type="EMBL" id="EQD50275.1"/>
    </source>
</evidence>
<dbReference type="InterPro" id="IPR000031">
    <property type="entry name" value="PurE_dom"/>
</dbReference>
<reference evidence="2" key="1">
    <citation type="submission" date="2013-08" db="EMBL/GenBank/DDBJ databases">
        <authorList>
            <person name="Mendez C."/>
            <person name="Richter M."/>
            <person name="Ferrer M."/>
            <person name="Sanchez J."/>
        </authorList>
    </citation>
    <scope>NUCLEOTIDE SEQUENCE</scope>
</reference>
<sequence length="64" mass="7447">MPETVSNARVGVVMGSRSDWETLQHAAATLEQLGIAHEVRWYPRTARRIFCLPMPNRRRRAGWR</sequence>
<dbReference type="EMBL" id="AUZZ01005265">
    <property type="protein sequence ID" value="EQD50275.1"/>
    <property type="molecule type" value="Genomic_DNA"/>
</dbReference>
<feature type="domain" description="PurE" evidence="1">
    <location>
        <begin position="9"/>
        <end position="40"/>
    </location>
</feature>
<organism evidence="2">
    <name type="scientific">mine drainage metagenome</name>
    <dbReference type="NCBI Taxonomy" id="410659"/>
    <lineage>
        <taxon>unclassified sequences</taxon>
        <taxon>metagenomes</taxon>
        <taxon>ecological metagenomes</taxon>
    </lineage>
</organism>
<proteinExistence type="predicted"/>
<dbReference type="Gene3D" id="3.40.50.1970">
    <property type="match status" value="1"/>
</dbReference>
<accession>T1B7U1</accession>
<gene>
    <name evidence="2" type="ORF">B2A_07360</name>
</gene>
<dbReference type="AlphaFoldDB" id="T1B7U1"/>